<accession>A0AAN9NVI4</accession>
<protein>
    <submittedName>
        <fullName evidence="1">Uncharacterized protein</fullName>
    </submittedName>
</protein>
<proteinExistence type="predicted"/>
<comment type="caution">
    <text evidence="1">The sequence shown here is derived from an EMBL/GenBank/DDBJ whole genome shotgun (WGS) entry which is preliminary data.</text>
</comment>
<keyword evidence="2" id="KW-1185">Reference proteome</keyword>
<dbReference type="AlphaFoldDB" id="A0AAN9NVI4"/>
<organism evidence="1 2">
    <name type="scientific">Psophocarpus tetragonolobus</name>
    <name type="common">Winged bean</name>
    <name type="synonym">Dolichos tetragonolobus</name>
    <dbReference type="NCBI Taxonomy" id="3891"/>
    <lineage>
        <taxon>Eukaryota</taxon>
        <taxon>Viridiplantae</taxon>
        <taxon>Streptophyta</taxon>
        <taxon>Embryophyta</taxon>
        <taxon>Tracheophyta</taxon>
        <taxon>Spermatophyta</taxon>
        <taxon>Magnoliopsida</taxon>
        <taxon>eudicotyledons</taxon>
        <taxon>Gunneridae</taxon>
        <taxon>Pentapetalae</taxon>
        <taxon>rosids</taxon>
        <taxon>fabids</taxon>
        <taxon>Fabales</taxon>
        <taxon>Fabaceae</taxon>
        <taxon>Papilionoideae</taxon>
        <taxon>50 kb inversion clade</taxon>
        <taxon>NPAAA clade</taxon>
        <taxon>indigoferoid/millettioid clade</taxon>
        <taxon>Phaseoleae</taxon>
        <taxon>Psophocarpus</taxon>
    </lineage>
</organism>
<gene>
    <name evidence="1" type="ORF">VNO78_32219</name>
</gene>
<evidence type="ECO:0000313" key="1">
    <source>
        <dbReference type="EMBL" id="KAK7379951.1"/>
    </source>
</evidence>
<reference evidence="1 2" key="1">
    <citation type="submission" date="2024-01" db="EMBL/GenBank/DDBJ databases">
        <title>The genomes of 5 underutilized Papilionoideae crops provide insights into root nodulation and disease resistanc.</title>
        <authorList>
            <person name="Jiang F."/>
        </authorList>
    </citation>
    <scope>NUCLEOTIDE SEQUENCE [LARGE SCALE GENOMIC DNA]</scope>
    <source>
        <strain evidence="1">DUOXIRENSHENG_FW03</strain>
        <tissue evidence="1">Leaves</tissue>
    </source>
</reference>
<dbReference type="Proteomes" id="UP001386955">
    <property type="component" value="Unassembled WGS sequence"/>
</dbReference>
<dbReference type="EMBL" id="JAYMYS010000009">
    <property type="protein sequence ID" value="KAK7379951.1"/>
    <property type="molecule type" value="Genomic_DNA"/>
</dbReference>
<sequence length="103" mass="12340">MRKCIYHQNLCYFCTFLQSYCTYEGKYFSSINGGFLHVSNKKNCKFWNMAFSRAFFICIARHLCNLQVLPQFRKWKRLLNDCQFKSCIDVSMGLVMLNCSWAW</sequence>
<evidence type="ECO:0000313" key="2">
    <source>
        <dbReference type="Proteomes" id="UP001386955"/>
    </source>
</evidence>
<name>A0AAN9NVI4_PSOTE</name>